<dbReference type="EMBL" id="CAJNNV010024867">
    <property type="protein sequence ID" value="CAE8610954.1"/>
    <property type="molecule type" value="Genomic_DNA"/>
</dbReference>
<comment type="caution">
    <text evidence="5">The sequence shown here is derived from an EMBL/GenBank/DDBJ whole genome shotgun (WGS) entry which is preliminary data.</text>
</comment>
<dbReference type="EMBL" id="CAJNNW010001608">
    <property type="protein sequence ID" value="CAE8639805.1"/>
    <property type="molecule type" value="Genomic_DNA"/>
</dbReference>
<accession>A0A813L7X7</accession>
<keyword evidence="7" id="KW-1185">Reference proteome</keyword>
<evidence type="ECO:0000313" key="2">
    <source>
        <dbReference type="EMBL" id="CAE8610851.1"/>
    </source>
</evidence>
<organism evidence="5 6">
    <name type="scientific">Polarella glacialis</name>
    <name type="common">Dinoflagellate</name>
    <dbReference type="NCBI Taxonomy" id="89957"/>
    <lineage>
        <taxon>Eukaryota</taxon>
        <taxon>Sar</taxon>
        <taxon>Alveolata</taxon>
        <taxon>Dinophyceae</taxon>
        <taxon>Suessiales</taxon>
        <taxon>Suessiaceae</taxon>
        <taxon>Polarella</taxon>
    </lineage>
</organism>
<evidence type="ECO:0000313" key="3">
    <source>
        <dbReference type="EMBL" id="CAE8610954.1"/>
    </source>
</evidence>
<name>A0A813L7X7_POLGL</name>
<evidence type="ECO:0000313" key="7">
    <source>
        <dbReference type="Proteomes" id="UP000654075"/>
    </source>
</evidence>
<dbReference type="Proteomes" id="UP000654075">
    <property type="component" value="Unassembled WGS sequence"/>
</dbReference>
<feature type="compositionally biased region" description="Basic residues" evidence="1">
    <location>
        <begin position="29"/>
        <end position="38"/>
    </location>
</feature>
<dbReference type="AlphaFoldDB" id="A0A813L7X7"/>
<dbReference type="EMBL" id="CAJNNW010033170">
    <property type="protein sequence ID" value="CAE8717507.1"/>
    <property type="molecule type" value="Genomic_DNA"/>
</dbReference>
<gene>
    <name evidence="2" type="ORF">PGLA1383_LOCUS28660</name>
    <name evidence="3" type="ORF">PGLA1383_LOCUS28762</name>
    <name evidence="4" type="ORF">PGLA2088_LOCUS2003</name>
    <name evidence="5" type="ORF">PGLA2088_LOCUS39570</name>
</gene>
<proteinExistence type="predicted"/>
<dbReference type="Proteomes" id="UP000626109">
    <property type="component" value="Unassembled WGS sequence"/>
</dbReference>
<evidence type="ECO:0000313" key="4">
    <source>
        <dbReference type="EMBL" id="CAE8639805.1"/>
    </source>
</evidence>
<reference evidence="5" key="1">
    <citation type="submission" date="2021-02" db="EMBL/GenBank/DDBJ databases">
        <authorList>
            <person name="Dougan E. K."/>
            <person name="Rhodes N."/>
            <person name="Thang M."/>
            <person name="Chan C."/>
        </authorList>
    </citation>
    <scope>NUCLEOTIDE SEQUENCE</scope>
</reference>
<evidence type="ECO:0000313" key="5">
    <source>
        <dbReference type="EMBL" id="CAE8717507.1"/>
    </source>
</evidence>
<evidence type="ECO:0000256" key="1">
    <source>
        <dbReference type="SAM" id="MobiDB-lite"/>
    </source>
</evidence>
<dbReference type="EMBL" id="CAJNNV010024851">
    <property type="protein sequence ID" value="CAE8610851.1"/>
    <property type="molecule type" value="Genomic_DNA"/>
</dbReference>
<feature type="region of interest" description="Disordered" evidence="1">
    <location>
        <begin position="1"/>
        <end position="49"/>
    </location>
</feature>
<protein>
    <submittedName>
        <fullName evidence="5">Uncharacterized protein</fullName>
    </submittedName>
</protein>
<sequence length="101" mass="12008">MRPEATEATKTNNEASREAKQQQQNQDTRRRRAKRKETSRKDQKPIGQDLTVTRYFSELPGYMECTDKRIHTAEILHSTYSRHPYWETTCKLAVLHLSSWR</sequence>
<evidence type="ECO:0000313" key="6">
    <source>
        <dbReference type="Proteomes" id="UP000626109"/>
    </source>
</evidence>